<name>X0S9T9_9ZZZZ</name>
<comment type="cofactor">
    <cofactor evidence="1">
        <name>thiamine diphosphate</name>
        <dbReference type="ChEBI" id="CHEBI:58937"/>
    </cofactor>
</comment>
<dbReference type="Pfam" id="PF02780">
    <property type="entry name" value="Transketolase_C"/>
    <property type="match status" value="1"/>
</dbReference>
<dbReference type="InterPro" id="IPR029061">
    <property type="entry name" value="THDP-binding"/>
</dbReference>
<dbReference type="Gene3D" id="3.40.50.970">
    <property type="match status" value="1"/>
</dbReference>
<dbReference type="AlphaFoldDB" id="X0S9T9"/>
<dbReference type="Gene3D" id="3.40.50.920">
    <property type="match status" value="1"/>
</dbReference>
<sequence>FISTFAVFAPGRCFDQIRLGIAQPRQNVKLVGSHAGIITGEDGASAHAIDDLSLMLSLPGFRVIVPADVVEAEQAIEVAARTSGPFYVRCVRPKIPVIHDESYKFQLGKAHLTRPGKDVTVMAVGVMVWKALEAAELLAPQGIDCRVLNLASLKPLDVEAVLAAARETGAIVTAEDHLVHGGLASLVAQTLALHQPTPMAFIGMQDQYAVSGRWDQLLEHYGLSAEKIAEAARSVIARKRD</sequence>
<evidence type="ECO:0000256" key="3">
    <source>
        <dbReference type="ARBA" id="ARBA00023052"/>
    </source>
</evidence>
<evidence type="ECO:0000313" key="6">
    <source>
        <dbReference type="EMBL" id="GAF71941.1"/>
    </source>
</evidence>
<evidence type="ECO:0000256" key="1">
    <source>
        <dbReference type="ARBA" id="ARBA00001964"/>
    </source>
</evidence>
<keyword evidence="3" id="KW-0786">Thiamine pyrophosphate</keyword>
<feature type="non-terminal residue" evidence="6">
    <location>
        <position position="1"/>
    </location>
</feature>
<protein>
    <recommendedName>
        <fullName evidence="7">Transketolase-like pyrimidine-binding domain-containing protein</fullName>
    </recommendedName>
</protein>
<evidence type="ECO:0000256" key="2">
    <source>
        <dbReference type="ARBA" id="ARBA00007131"/>
    </source>
</evidence>
<dbReference type="InterPro" id="IPR033248">
    <property type="entry name" value="Transketolase_C"/>
</dbReference>
<dbReference type="Pfam" id="PF02779">
    <property type="entry name" value="Transket_pyr"/>
    <property type="match status" value="1"/>
</dbReference>
<gene>
    <name evidence="6" type="ORF">S01H1_15266</name>
</gene>
<organism evidence="6">
    <name type="scientific">marine sediment metagenome</name>
    <dbReference type="NCBI Taxonomy" id="412755"/>
    <lineage>
        <taxon>unclassified sequences</taxon>
        <taxon>metagenomes</taxon>
        <taxon>ecological metagenomes</taxon>
    </lineage>
</organism>
<dbReference type="InterPro" id="IPR005475">
    <property type="entry name" value="Transketolase-like_Pyr-bd"/>
</dbReference>
<dbReference type="PANTHER" id="PTHR43825">
    <property type="entry name" value="PYRUVATE DEHYDROGENASE E1 COMPONENT"/>
    <property type="match status" value="1"/>
</dbReference>
<evidence type="ECO:0008006" key="7">
    <source>
        <dbReference type="Google" id="ProtNLM"/>
    </source>
</evidence>
<accession>X0S9T9</accession>
<dbReference type="InterPro" id="IPR009014">
    <property type="entry name" value="Transketo_C/PFOR_II"/>
</dbReference>
<dbReference type="CDD" id="cd07033">
    <property type="entry name" value="TPP_PYR_DXS_TK_like"/>
    <property type="match status" value="1"/>
</dbReference>
<dbReference type="SUPFAM" id="SSF52518">
    <property type="entry name" value="Thiamin diphosphate-binding fold (THDP-binding)"/>
    <property type="match status" value="1"/>
</dbReference>
<feature type="domain" description="Transketolase-like pyrimidine-binding" evidence="4">
    <location>
        <begin position="3"/>
        <end position="94"/>
    </location>
</feature>
<reference evidence="6" key="1">
    <citation type="journal article" date="2014" name="Front. Microbiol.">
        <title>High frequency of phylogenetically diverse reductive dehalogenase-homologous genes in deep subseafloor sedimentary metagenomes.</title>
        <authorList>
            <person name="Kawai M."/>
            <person name="Futagami T."/>
            <person name="Toyoda A."/>
            <person name="Takaki Y."/>
            <person name="Nishi S."/>
            <person name="Hori S."/>
            <person name="Arai W."/>
            <person name="Tsubouchi T."/>
            <person name="Morono Y."/>
            <person name="Uchiyama I."/>
            <person name="Ito T."/>
            <person name="Fujiyama A."/>
            <person name="Inagaki F."/>
            <person name="Takami H."/>
        </authorList>
    </citation>
    <scope>NUCLEOTIDE SEQUENCE</scope>
    <source>
        <strain evidence="6">Expedition CK06-06</strain>
    </source>
</reference>
<comment type="caution">
    <text evidence="6">The sequence shown here is derived from an EMBL/GenBank/DDBJ whole genome shotgun (WGS) entry which is preliminary data.</text>
</comment>
<dbReference type="EMBL" id="BARS01007966">
    <property type="protein sequence ID" value="GAF71941.1"/>
    <property type="molecule type" value="Genomic_DNA"/>
</dbReference>
<comment type="similarity">
    <text evidence="2">Belongs to the transketolase family.</text>
</comment>
<dbReference type="SUPFAM" id="SSF52922">
    <property type="entry name" value="TK C-terminal domain-like"/>
    <property type="match status" value="1"/>
</dbReference>
<evidence type="ECO:0000259" key="4">
    <source>
        <dbReference type="Pfam" id="PF02779"/>
    </source>
</evidence>
<proteinExistence type="inferred from homology"/>
<dbReference type="InterPro" id="IPR051157">
    <property type="entry name" value="PDH/Transketolase"/>
</dbReference>
<evidence type="ECO:0000259" key="5">
    <source>
        <dbReference type="Pfam" id="PF02780"/>
    </source>
</evidence>
<dbReference type="PANTHER" id="PTHR43825:SF1">
    <property type="entry name" value="TRANSKETOLASE-LIKE PYRIMIDINE-BINDING DOMAIN-CONTAINING PROTEIN"/>
    <property type="match status" value="1"/>
</dbReference>
<feature type="domain" description="Transketolase C-terminal" evidence="5">
    <location>
        <begin position="108"/>
        <end position="228"/>
    </location>
</feature>
<dbReference type="FunFam" id="3.40.50.970:FF:000129">
    <property type="entry name" value="Transketolase"/>
    <property type="match status" value="1"/>
</dbReference>